<comment type="caution">
    <text evidence="9">The sequence shown here is derived from an EMBL/GenBank/DDBJ whole genome shotgun (WGS) entry which is preliminary data.</text>
</comment>
<accession>A0ABU6NXB0</accession>
<dbReference type="Gene3D" id="2.10.109.10">
    <property type="entry name" value="Umud Fragment, subunit A"/>
    <property type="match status" value="1"/>
</dbReference>
<dbReference type="NCBIfam" id="TIGR02227">
    <property type="entry name" value="sigpep_I_bact"/>
    <property type="match status" value="1"/>
</dbReference>
<protein>
    <recommendedName>
        <fullName evidence="4 7">Signal peptidase I</fullName>
        <ecNumber evidence="4 7">3.4.21.89</ecNumber>
    </recommendedName>
</protein>
<dbReference type="PROSITE" id="PS00501">
    <property type="entry name" value="SPASE_I_1"/>
    <property type="match status" value="1"/>
</dbReference>
<dbReference type="InterPro" id="IPR019533">
    <property type="entry name" value="Peptidase_S26"/>
</dbReference>
<dbReference type="InterPro" id="IPR036286">
    <property type="entry name" value="LexA/Signal_pep-like_sf"/>
</dbReference>
<dbReference type="InterPro" id="IPR019758">
    <property type="entry name" value="Pept_S26A_signal_pept_1_CS"/>
</dbReference>
<dbReference type="PROSITE" id="PS00761">
    <property type="entry name" value="SPASE_I_3"/>
    <property type="match status" value="1"/>
</dbReference>
<dbReference type="EC" id="3.4.21.89" evidence="4 7"/>
<evidence type="ECO:0000256" key="1">
    <source>
        <dbReference type="ARBA" id="ARBA00000677"/>
    </source>
</evidence>
<dbReference type="EMBL" id="JARTFS010000006">
    <property type="protein sequence ID" value="MED4401757.1"/>
    <property type="molecule type" value="Genomic_DNA"/>
</dbReference>
<feature type="transmembrane region" description="Helical" evidence="7">
    <location>
        <begin position="15"/>
        <end position="34"/>
    </location>
</feature>
<dbReference type="PANTHER" id="PTHR43390">
    <property type="entry name" value="SIGNAL PEPTIDASE I"/>
    <property type="match status" value="1"/>
</dbReference>
<proteinExistence type="inferred from homology"/>
<comment type="subcellular location">
    <subcellularLocation>
        <location evidence="2">Cell membrane</location>
        <topology evidence="2">Single-pass type II membrane protein</topology>
    </subcellularLocation>
    <subcellularLocation>
        <location evidence="7">Membrane</location>
        <topology evidence="7">Single-pass type II membrane protein</topology>
    </subcellularLocation>
</comment>
<feature type="domain" description="Peptidase S26" evidence="8">
    <location>
        <begin position="13"/>
        <end position="174"/>
    </location>
</feature>
<dbReference type="PRINTS" id="PR00727">
    <property type="entry name" value="LEADERPTASE"/>
</dbReference>
<dbReference type="InterPro" id="IPR019756">
    <property type="entry name" value="Pept_S26A_signal_pept_1_Ser-AS"/>
</dbReference>
<keyword evidence="7" id="KW-0812">Transmembrane</keyword>
<dbReference type="SUPFAM" id="SSF51306">
    <property type="entry name" value="LexA/Signal peptidase"/>
    <property type="match status" value="1"/>
</dbReference>
<evidence type="ECO:0000256" key="5">
    <source>
        <dbReference type="ARBA" id="ARBA00022670"/>
    </source>
</evidence>
<keyword evidence="7" id="KW-0472">Membrane</keyword>
<evidence type="ECO:0000256" key="2">
    <source>
        <dbReference type="ARBA" id="ARBA00004401"/>
    </source>
</evidence>
<reference evidence="9 10" key="1">
    <citation type="submission" date="2023-03" db="EMBL/GenBank/DDBJ databases">
        <title>Bacillus Genome Sequencing.</title>
        <authorList>
            <person name="Dunlap C."/>
        </authorList>
    </citation>
    <scope>NUCLEOTIDE SEQUENCE [LARGE SCALE GENOMIC DNA]</scope>
    <source>
        <strain evidence="9 10">NRS-1717</strain>
    </source>
</reference>
<keyword evidence="10" id="KW-1185">Reference proteome</keyword>
<evidence type="ECO:0000256" key="4">
    <source>
        <dbReference type="ARBA" id="ARBA00013208"/>
    </source>
</evidence>
<dbReference type="GeneID" id="301143312"/>
<evidence type="ECO:0000256" key="3">
    <source>
        <dbReference type="ARBA" id="ARBA00009370"/>
    </source>
</evidence>
<gene>
    <name evidence="9" type="primary">lepB</name>
    <name evidence="9" type="ORF">P9271_10555</name>
</gene>
<name>A0ABU6NXB0_9BACI</name>
<sequence length="183" mass="20732">MSEQNIKEKNSALEWIKPILIAIGIVLIIRMFLFEPYLVRGESMNPTLEDGERLFVNKTVKFIGEIEKGDIIIIDGENERYVKRVLGLPGDTLQAKNGILFINKKEVNEPYLKENEKDAAEAGQLLTDDFGPVEVPENEIFVMGDNRTNSLDSRNGLGLINKKRIIGKSEFVFFPFNEVGKTE</sequence>
<keyword evidence="6 7" id="KW-0378">Hydrolase</keyword>
<evidence type="ECO:0000313" key="10">
    <source>
        <dbReference type="Proteomes" id="UP001342826"/>
    </source>
</evidence>
<dbReference type="GO" id="GO:0009003">
    <property type="term" value="F:signal peptidase activity"/>
    <property type="evidence" value="ECO:0007669"/>
    <property type="project" value="UniProtKB-EC"/>
</dbReference>
<dbReference type="RefSeq" id="WP_066235648.1">
    <property type="nucleotide sequence ID" value="NZ_JARTFQ010000006.1"/>
</dbReference>
<evidence type="ECO:0000256" key="6">
    <source>
        <dbReference type="ARBA" id="ARBA00022801"/>
    </source>
</evidence>
<dbReference type="InterPro" id="IPR000223">
    <property type="entry name" value="Pept_S26A_signal_pept_1"/>
</dbReference>
<evidence type="ECO:0000313" key="9">
    <source>
        <dbReference type="EMBL" id="MED4401757.1"/>
    </source>
</evidence>
<keyword evidence="7" id="KW-1133">Transmembrane helix</keyword>
<evidence type="ECO:0000256" key="7">
    <source>
        <dbReference type="RuleBase" id="RU362042"/>
    </source>
</evidence>
<comment type="catalytic activity">
    <reaction evidence="1 7">
        <text>Cleavage of hydrophobic, N-terminal signal or leader sequences from secreted and periplasmic proteins.</text>
        <dbReference type="EC" id="3.4.21.89"/>
    </reaction>
</comment>
<dbReference type="Pfam" id="PF10502">
    <property type="entry name" value="Peptidase_S26"/>
    <property type="match status" value="1"/>
</dbReference>
<dbReference type="PANTHER" id="PTHR43390:SF1">
    <property type="entry name" value="CHLOROPLAST PROCESSING PEPTIDASE"/>
    <property type="match status" value="1"/>
</dbReference>
<organism evidence="9 10">
    <name type="scientific">Metabacillus fastidiosus</name>
    <dbReference type="NCBI Taxonomy" id="1458"/>
    <lineage>
        <taxon>Bacteria</taxon>
        <taxon>Bacillati</taxon>
        <taxon>Bacillota</taxon>
        <taxon>Bacilli</taxon>
        <taxon>Bacillales</taxon>
        <taxon>Bacillaceae</taxon>
        <taxon>Metabacillus</taxon>
    </lineage>
</organism>
<dbReference type="Proteomes" id="UP001342826">
    <property type="component" value="Unassembled WGS sequence"/>
</dbReference>
<keyword evidence="5 7" id="KW-0645">Protease</keyword>
<comment type="similarity">
    <text evidence="3 7">Belongs to the peptidase S26 family.</text>
</comment>
<dbReference type="CDD" id="cd06530">
    <property type="entry name" value="S26_SPase_I"/>
    <property type="match status" value="1"/>
</dbReference>
<evidence type="ECO:0000259" key="8">
    <source>
        <dbReference type="Pfam" id="PF10502"/>
    </source>
</evidence>